<protein>
    <recommendedName>
        <fullName evidence="5">Pre-rRNA processing protein</fullName>
    </recommendedName>
</protein>
<dbReference type="EMBL" id="KI925459">
    <property type="protein sequence ID" value="ETW80458.1"/>
    <property type="molecule type" value="Genomic_DNA"/>
</dbReference>
<organism evidence="3 4">
    <name type="scientific">Heterobasidion irregulare (strain TC 32-1)</name>
    <dbReference type="NCBI Taxonomy" id="747525"/>
    <lineage>
        <taxon>Eukaryota</taxon>
        <taxon>Fungi</taxon>
        <taxon>Dikarya</taxon>
        <taxon>Basidiomycota</taxon>
        <taxon>Agaricomycotina</taxon>
        <taxon>Agaricomycetes</taxon>
        <taxon>Russulales</taxon>
        <taxon>Bondarzewiaceae</taxon>
        <taxon>Heterobasidion</taxon>
        <taxon>Heterobasidion annosum species complex</taxon>
    </lineage>
</organism>
<keyword evidence="2" id="KW-0472">Membrane</keyword>
<keyword evidence="2" id="KW-1133">Transmembrane helix</keyword>
<feature type="transmembrane region" description="Helical" evidence="2">
    <location>
        <begin position="99"/>
        <end position="123"/>
    </location>
</feature>
<dbReference type="PANTHER" id="PTHR35895:SF1">
    <property type="entry name" value="LIPID-BINDING SERUM GLYCOPROTEIN C-TERMINAL DOMAIN-CONTAINING PROTEIN"/>
    <property type="match status" value="1"/>
</dbReference>
<evidence type="ECO:0008006" key="5">
    <source>
        <dbReference type="Google" id="ProtNLM"/>
    </source>
</evidence>
<dbReference type="Proteomes" id="UP000030671">
    <property type="component" value="Unassembled WGS sequence"/>
</dbReference>
<dbReference type="RefSeq" id="XP_009547207.1">
    <property type="nucleotide sequence ID" value="XM_009548912.1"/>
</dbReference>
<dbReference type="KEGG" id="hir:HETIRDRAFT_101612"/>
<evidence type="ECO:0000256" key="1">
    <source>
        <dbReference type="SAM" id="MobiDB-lite"/>
    </source>
</evidence>
<dbReference type="InterPro" id="IPR046368">
    <property type="entry name" value="Tag1"/>
</dbReference>
<dbReference type="HOGENOM" id="CLU_000322_0_0_1"/>
<dbReference type="GeneID" id="20665785"/>
<gene>
    <name evidence="3" type="ORF">HETIRDRAFT_101612</name>
</gene>
<dbReference type="GO" id="GO:0000329">
    <property type="term" value="C:fungal-type vacuole membrane"/>
    <property type="evidence" value="ECO:0007669"/>
    <property type="project" value="InterPro"/>
</dbReference>
<dbReference type="PANTHER" id="PTHR35895">
    <property type="entry name" value="CHROMOSOME 16, WHOLE GENOME SHOTGUN SEQUENCE"/>
    <property type="match status" value="1"/>
</dbReference>
<sequence>MEETHRPRQDSGLYEGIAPSTFSLAAESYVDDNAGAAAVGQPVGDIARTTTAGVPVGSSGESGGGAAGVLPEPTAGVVSGTTDATPAAVEIQPFYRKRWFIVSLIVVGLVGIGLLFVILYPVIRAIAQHVVDVSVLSIDKASILQPTNDSFTLKMDGLVTHTGIFSAKIMFPKPLNVSWLNGDEVVPLGSFNMQPLIAKHKRAYINQTTQFEISDEDAFGRFTASMIIAQNFTWRLESNDLAARALKFPLAKGIKFKKDVLFNGINSFEGNVLLKDFQLPSDNPEGGINFVAVTQLNNPSPFDLSLGTVVFNLLYRNVFLGAGIGTNTSISPGENEITLRGRLIPHNDSDSELAIVSQLFTQYINSESSPVIAIGQSTLQNDNSTISWLSQGLQALQLTVPLKPFTPINPIRSIDIGDFGLAFSESQPWAPVANSQTVQASLQLPFGFGLSIGQIENMFNITKNGSVAAGLLTPLGASTSEIHVINSTNTQGVINITIENSPFQVPDPDHPHFAQFNADLTDLFRSDFRLEGHARAVSDMSIGRITLDPIKFNVSSGLNGLQGLRNMVKIEHVDVMGGSPEALDLGIDVSIYNPSNLILDTGDLVLQLFRGSGLLGTTLLPNLTLNMGNNSMRAQGSFSPNNSPEGQQTLNDFVGKKDVDIQISGYDGSTKIDSLLKAFETINLDASLPALTTDLLSSASLEVLTTTGHGNNLTHVTVDLVNTFTAGLEITQIKSTVFAHGIQLGTIDTITNFTSAGNSTTTSPNLALDLNMDPQSLFTVTHSLAKQAGLDTAQLDGIVALGDYHYLDRSDTVSSNNRRDNVYTGFNLPNFVQEAFKQLHSDVELTAGLTIGDYKANLQYTQSNVPTKTDQSINLLLPILAQPIVQKIVGGASLGINNVLIKNPQQNSFDTRLSGSITQSGPFDAVIAFGSGLTIAWSGRALGSIAMSNINVTGDVGAQFDIDATFHVADVDHLTNFTRVLLTEESFEWDISGENLTVSALGIEVSSISLPSKKVTLKGMNNLKNGVKINSFDLPADDPAGGIHLTLDTTVTNPSQVGIELSSLGFQNFFGNTNIGPVKSNGTFTLSAQSTVPLSLIGRLIHQDSDSGLHDISTVFNNFIHGQDSEVGVHGDTAGPSDVTWLNDGIKSLQLTTALPNQGRLNMIKSIDLNELNLQFSTDTAYDPSTSSNDATAAFTLPFAFPVDIIALAQNITVGAEGHSFAELVIPKGPSTTNVDTRVISLTFSNVPFALLDGQQGAFQQFLAATETAVNETMQFSGAANTDASTAVGVLSLNDIEFSVSTSIAGLQGLNSKPAIVSSLDVNHGYSDYLLIKVNASLFNPSNITLGTFTSTRNTSGVLTYNLGAGNVAFGLAFQNQQLGTADITNLEILPGNNSYAIGVHFSPQGTAVPAGQALLENYLQGIQSDTVIQGSEDSTSIDSLKLAMSKIHLEPVQIPALHQNLITSASLSFPTDIVQTGIATTTFVLANPFTASINLLEVTATVTFQNLTLGSIDHVDRSLSPIHADGGSTITSPQLPFKFNTDPIMIIELLIAGAQNNHVDLGPLVDLFSIVVKDPSYHPPITTSVVTNQSSCVSGKQFNVNEAILAALENLDVTLNVNSGVKIDDYPTELSFKQYNVSAITDETALYLIGVVAPPIVQDLVSGSVLSFDEANITNISDEGFDLSLHGSLTGTGPLDAEITFVDPVTRVLFPYNMASTNHLLLKVCAAANSGVPDYRTSARLTITDQDEFTSFATILLHSPSFEWTISTQNLRVTALGTNFDGVTLSKNVSFKAFNNLPGVTISNFQLPADDPVGGIHIETDSLIPSPAQLGIDLGTVGFQASFENATVGPLSGSGLFLAPDSQTNLHLSGRIVPQSSGDVDIIGKLFSDYLAGKNQTLSVKGDSVQPSGSTSPVGWLSTAFKTLTLEVILPGQTFNVIQSIELSDFEVIMNDQEETFAPLTSSKHTLAQYKNPFGFSLQVVQASEDIILGASGVDIAHLQLPQASTEGGVSTGNLVDLVLTFENQALRSLNNAAFIQFFAAVTDTKGVEFELKGSADVVGRTTIGDIPISGIAFNVSSSLAGINAFGGAASLSNVSITGSGGNGGSEYIKTPLTTKLQNPSNVSLTTTDVSLPVYYQGVMLGRAAINTLDLVPGETTVETEFRYAPADANDTTAQDFISRFLQTNDAVPLEIRGDVASSPFPSLVLGLEGIQLSTNLQALNVPPIITHVNAFITLDSLLTNLIKINFDIANPLDTEMTIEFSQADSGLDGVTYAHFDQAFTGFTIPAKSIANSGTFGNVLLTQGAIASLGIIPIGKLDVFAVATVRIGSGGYEIPWLHLTQLGVTTTYQLDLSIAEMKEKAHSISESKLAISTATIASSQASSAPASTTAPSQTAPITQSGSATILAFPILSQEPSTEAEPSNSASPLAPSASSTAAETILPSLL</sequence>
<dbReference type="OrthoDB" id="10039566at2759"/>
<keyword evidence="4" id="KW-1185">Reference proteome</keyword>
<evidence type="ECO:0000256" key="2">
    <source>
        <dbReference type="SAM" id="Phobius"/>
    </source>
</evidence>
<keyword evidence="2" id="KW-0812">Transmembrane</keyword>
<evidence type="ECO:0000313" key="3">
    <source>
        <dbReference type="EMBL" id="ETW80458.1"/>
    </source>
</evidence>
<dbReference type="InParanoid" id="W4K3P7"/>
<dbReference type="Pfam" id="PF12505">
    <property type="entry name" value="DUF3712"/>
    <property type="match status" value="6"/>
</dbReference>
<proteinExistence type="predicted"/>
<feature type="compositionally biased region" description="Low complexity" evidence="1">
    <location>
        <begin position="2419"/>
        <end position="2439"/>
    </location>
</feature>
<name>W4K3P7_HETIT</name>
<evidence type="ECO:0000313" key="4">
    <source>
        <dbReference type="Proteomes" id="UP000030671"/>
    </source>
</evidence>
<dbReference type="InterPro" id="IPR022185">
    <property type="entry name" value="DUF3712"/>
</dbReference>
<feature type="region of interest" description="Disordered" evidence="1">
    <location>
        <begin position="2414"/>
        <end position="2446"/>
    </location>
</feature>
<dbReference type="eggNOG" id="ENOG502RP6J">
    <property type="taxonomic scope" value="Eukaryota"/>
</dbReference>
<reference evidence="3 4" key="1">
    <citation type="journal article" date="2012" name="New Phytol.">
        <title>Insight into trade-off between wood decay and parasitism from the genome of a fungal forest pathogen.</title>
        <authorList>
            <person name="Olson A."/>
            <person name="Aerts A."/>
            <person name="Asiegbu F."/>
            <person name="Belbahri L."/>
            <person name="Bouzid O."/>
            <person name="Broberg A."/>
            <person name="Canback B."/>
            <person name="Coutinho P.M."/>
            <person name="Cullen D."/>
            <person name="Dalman K."/>
            <person name="Deflorio G."/>
            <person name="van Diepen L.T."/>
            <person name="Dunand C."/>
            <person name="Duplessis S."/>
            <person name="Durling M."/>
            <person name="Gonthier P."/>
            <person name="Grimwood J."/>
            <person name="Fossdal C.G."/>
            <person name="Hansson D."/>
            <person name="Henrissat B."/>
            <person name="Hietala A."/>
            <person name="Himmelstrand K."/>
            <person name="Hoffmeister D."/>
            <person name="Hogberg N."/>
            <person name="James T.Y."/>
            <person name="Karlsson M."/>
            <person name="Kohler A."/>
            <person name="Kues U."/>
            <person name="Lee Y.H."/>
            <person name="Lin Y.C."/>
            <person name="Lind M."/>
            <person name="Lindquist E."/>
            <person name="Lombard V."/>
            <person name="Lucas S."/>
            <person name="Lunden K."/>
            <person name="Morin E."/>
            <person name="Murat C."/>
            <person name="Park J."/>
            <person name="Raffaello T."/>
            <person name="Rouze P."/>
            <person name="Salamov A."/>
            <person name="Schmutz J."/>
            <person name="Solheim H."/>
            <person name="Stahlberg J."/>
            <person name="Velez H."/>
            <person name="de Vries R.P."/>
            <person name="Wiebenga A."/>
            <person name="Woodward S."/>
            <person name="Yakovlev I."/>
            <person name="Garbelotto M."/>
            <person name="Martin F."/>
            <person name="Grigoriev I.V."/>
            <person name="Stenlid J."/>
        </authorList>
    </citation>
    <scope>NUCLEOTIDE SEQUENCE [LARGE SCALE GENOMIC DNA]</scope>
    <source>
        <strain evidence="3 4">TC 32-1</strain>
    </source>
</reference>
<accession>W4K3P7</accession>